<dbReference type="SMART" id="SM00530">
    <property type="entry name" value="HTH_XRE"/>
    <property type="match status" value="1"/>
</dbReference>
<reference evidence="7 20" key="6">
    <citation type="submission" date="2019-06" db="EMBL/GenBank/DDBJ databases">
        <authorList>
            <person name="Ashton P.M."/>
            <person name="Dallman T."/>
            <person name="Nair S."/>
            <person name="De Pinna E."/>
            <person name="Peters T."/>
            <person name="Grant K."/>
        </authorList>
    </citation>
    <scope>NUCLEOTIDE SEQUENCE [LARGE SCALE GENOMIC DNA]</scope>
    <source>
        <strain evidence="2 24">429821</strain>
        <strain evidence="4 22">562417</strain>
        <strain evidence="5 23">562428</strain>
        <strain evidence="3 21">563356</strain>
        <strain evidence="7 20">760311</strain>
        <strain evidence="10 19">883775</strain>
    </source>
</reference>
<dbReference type="PROSITE" id="PS50943">
    <property type="entry name" value="HTH_CROC1"/>
    <property type="match status" value="1"/>
</dbReference>
<evidence type="ECO:0000313" key="7">
    <source>
        <dbReference type="EMBL" id="ECL0130428.1"/>
    </source>
</evidence>
<dbReference type="Proteomes" id="UP000478945">
    <property type="component" value="Unassembled WGS sequence"/>
</dbReference>
<dbReference type="Proteomes" id="UP000841561">
    <property type="component" value="Unassembled WGS sequence"/>
</dbReference>
<evidence type="ECO:0000313" key="10">
    <source>
        <dbReference type="EMBL" id="EDP8409489.1"/>
    </source>
</evidence>
<dbReference type="EMBL" id="AABEVI010000003">
    <property type="protein sequence ID" value="EAH0217668.1"/>
    <property type="molecule type" value="Genomic_DNA"/>
</dbReference>
<dbReference type="RefSeq" id="WP_003730992.1">
    <property type="nucleotide sequence ID" value="NZ_BAAFVI010000013.1"/>
</dbReference>
<gene>
    <name evidence="8" type="ORF">BCZ19_00235</name>
    <name evidence="4" type="ORF">D4271_10675</name>
    <name evidence="2" type="ORF">D4C60_05590</name>
    <name evidence="3" type="ORF">D4D89_05015</name>
    <name evidence="5" type="ORF">D5M70_05010</name>
    <name evidence="12" type="ORF">DCK61_05075</name>
    <name evidence="13" type="ORF">DOV25_09325</name>
    <name evidence="6" type="ORF">FA835_05505</name>
    <name evidence="7" type="ORF">FJU19_04920</name>
    <name evidence="10" type="ORF">G3R95_001038</name>
    <name evidence="9" type="ORF">GQG13_04010</name>
    <name evidence="11" type="ORF">GZK27_11585</name>
</gene>
<evidence type="ECO:0000313" key="13">
    <source>
        <dbReference type="EMBL" id="MCO38658.1"/>
    </source>
</evidence>
<evidence type="ECO:0000313" key="11">
    <source>
        <dbReference type="EMBL" id="HAC3056145.1"/>
    </source>
</evidence>
<evidence type="ECO:0000313" key="6">
    <source>
        <dbReference type="EMBL" id="EAK9316562.1"/>
    </source>
</evidence>
<dbReference type="EMBL" id="QDAY01000001">
    <property type="protein sequence ID" value="KAA9453840.1"/>
    <property type="molecule type" value="Genomic_DNA"/>
</dbReference>
<dbReference type="AlphaFoldDB" id="A0A3A7TUC9"/>
<reference evidence="6 15" key="5">
    <citation type="submission" date="2019-04" db="EMBL/GenBank/DDBJ databases">
        <authorList>
            <consortium name="GenomeTrakr network: Whole genome sequencing for foodborne pathogen traceback"/>
        </authorList>
    </citation>
    <scope>NUCLEOTIDE SEQUENCE [LARGE SCALE GENOMIC DNA]</scope>
    <source>
        <strain evidence="6 15">PHLUSALM00088</strain>
    </source>
</reference>
<reference evidence="11" key="3">
    <citation type="submission" date="2018-06" db="EMBL/GenBank/DDBJ databases">
        <authorList>
            <consortium name="NCBI Pathogen Detection Project"/>
        </authorList>
    </citation>
    <scope>NUCLEOTIDE SEQUENCE</scope>
    <source>
        <strain evidence="11">LiDS0115</strain>
    </source>
</reference>
<dbReference type="EMBL" id="RCRQ01000004">
    <property type="protein sequence ID" value="MCO38658.1"/>
    <property type="molecule type" value="Genomic_DNA"/>
</dbReference>
<reference evidence="12 18" key="2">
    <citation type="submission" date="2018-04" db="EMBL/GenBank/DDBJ databases">
        <title>Genome Analysis of a Prevalent Clone of Listeria monocytogenes Sequence Type 87 in China.</title>
        <authorList>
            <person name="Wang Y."/>
        </authorList>
    </citation>
    <scope>NUCLEOTIDE SEQUENCE [LARGE SCALE GENOMIC DNA]</scope>
    <source>
        <strain evidence="12 18">ICDC_LM1523</strain>
    </source>
</reference>
<dbReference type="SUPFAM" id="SSF47413">
    <property type="entry name" value="lambda repressor-like DNA-binding domains"/>
    <property type="match status" value="1"/>
</dbReference>
<dbReference type="Pfam" id="PF01381">
    <property type="entry name" value="HTH_3"/>
    <property type="match status" value="1"/>
</dbReference>
<evidence type="ECO:0000313" key="22">
    <source>
        <dbReference type="Proteomes" id="UP000525068"/>
    </source>
</evidence>
<evidence type="ECO:0000313" key="16">
    <source>
        <dbReference type="Proteomes" id="UP000427828"/>
    </source>
</evidence>
<evidence type="ECO:0000313" key="9">
    <source>
        <dbReference type="EMBL" id="EDN7714287.1"/>
    </source>
</evidence>
<dbReference type="Proteomes" id="UP000529135">
    <property type="component" value="Unassembled WGS sequence"/>
</dbReference>
<dbReference type="Proteomes" id="UP000269407">
    <property type="component" value="Unassembled WGS sequence"/>
</dbReference>
<evidence type="ECO:0000313" key="8">
    <source>
        <dbReference type="EMBL" id="ECX6923084.1"/>
    </source>
</evidence>
<evidence type="ECO:0000313" key="20">
    <source>
        <dbReference type="Proteomes" id="UP000478945"/>
    </source>
</evidence>
<dbReference type="Proteomes" id="UP000548826">
    <property type="component" value="Unassembled WGS sequence"/>
</dbReference>
<dbReference type="Proteomes" id="UP000455569">
    <property type="component" value="Unassembled WGS sequence"/>
</dbReference>
<dbReference type="EMBL" id="AABFMV010000008">
    <property type="protein sequence ID" value="EAH1615873.1"/>
    <property type="molecule type" value="Genomic_DNA"/>
</dbReference>
<evidence type="ECO:0000313" key="21">
    <source>
        <dbReference type="Proteomes" id="UP000517258"/>
    </source>
</evidence>
<comment type="caution">
    <text evidence="7">The sequence shown here is derived from an EMBL/GenBank/DDBJ whole genome shotgun (WGS) entry which is preliminary data.</text>
</comment>
<dbReference type="Proteomes" id="UP000517258">
    <property type="component" value="Unassembled WGS sequence"/>
</dbReference>
<evidence type="ECO:0000313" key="14">
    <source>
        <dbReference type="Proteomes" id="UP000269407"/>
    </source>
</evidence>
<evidence type="ECO:0000313" key="17">
    <source>
        <dbReference type="Proteomes" id="UP000455569"/>
    </source>
</evidence>
<evidence type="ECO:0000313" key="24">
    <source>
        <dbReference type="Proteomes" id="UP000548826"/>
    </source>
</evidence>
<sequence>MTTFERVKVLAEKQKISLKELALKLNMGENAIYSWKVKTPGADKLKAVADYFNVSTDYLLGRTDNPQIDSDIPPEAATLAAHIDPAATEEDMKKILEYIDFIQQKYK</sequence>
<dbReference type="EMBL" id="AALAQH010000001">
    <property type="protein sequence ID" value="ECX6923084.1"/>
    <property type="molecule type" value="Genomic_DNA"/>
</dbReference>
<dbReference type="EMBL" id="AANOZB010000003">
    <property type="protein sequence ID" value="EDP8409489.1"/>
    <property type="molecule type" value="Genomic_DNA"/>
</dbReference>
<dbReference type="Gene3D" id="1.10.260.40">
    <property type="entry name" value="lambda repressor-like DNA-binding domains"/>
    <property type="match status" value="1"/>
</dbReference>
<reference evidence="11 25" key="1">
    <citation type="journal article" date="2018" name="Genome Biol.">
        <title>SKESA: strategic k-mer extension for scrupulous assemblies.</title>
        <authorList>
            <person name="Souvorov A."/>
            <person name="Agarwala R."/>
            <person name="Lipman D.J."/>
        </authorList>
    </citation>
    <scope>NUCLEOTIDE SEQUENCE [LARGE SCALE GENOMIC DNA]</scope>
    <source>
        <strain evidence="11 25">LiDS0115</strain>
    </source>
</reference>
<evidence type="ECO:0000313" key="12">
    <source>
        <dbReference type="EMBL" id="KAA9453840.1"/>
    </source>
</evidence>
<dbReference type="Proteomes" id="UP000410967">
    <property type="component" value="Unassembled WGS sequence"/>
</dbReference>
<proteinExistence type="predicted"/>
<evidence type="ECO:0000259" key="1">
    <source>
        <dbReference type="PROSITE" id="PS50943"/>
    </source>
</evidence>
<dbReference type="EMBL" id="AABEQV010000003">
    <property type="protein sequence ID" value="EAG9856458.1"/>
    <property type="molecule type" value="Genomic_DNA"/>
</dbReference>
<evidence type="ECO:0000313" key="15">
    <source>
        <dbReference type="Proteomes" id="UP000410967"/>
    </source>
</evidence>
<dbReference type="EMBL" id="AANCRK010000001">
    <property type="protein sequence ID" value="EDN7714287.1"/>
    <property type="molecule type" value="Genomic_DNA"/>
</dbReference>
<evidence type="ECO:0000313" key="25">
    <source>
        <dbReference type="Proteomes" id="UP000841561"/>
    </source>
</evidence>
<reference evidence="13 14" key="4">
    <citation type="submission" date="2018-07" db="EMBL/GenBank/DDBJ databases">
        <authorList>
            <consortium name="GenomeTrakr: Next Generation Sequencing Network for Food Pathogen Tracability"/>
        </authorList>
    </citation>
    <scope>NUCLEOTIDE SEQUENCE [LARGE SCALE GENOMIC DNA]</scope>
    <source>
        <strain evidence="9 17">CFSAN102901</strain>
        <strain evidence="13 14">FDA00013213</strain>
        <strain evidence="8 16">FLAG-51482A</strain>
    </source>
</reference>
<dbReference type="EMBL" id="AACKDQ010000010">
    <property type="protein sequence ID" value="EAK9316562.1"/>
    <property type="molecule type" value="Genomic_DNA"/>
</dbReference>
<protein>
    <submittedName>
        <fullName evidence="9">Helix-turn-helix domain-containing protein</fullName>
    </submittedName>
    <submittedName>
        <fullName evidence="7">Helix-turn-helix transcriptional regulator</fullName>
    </submittedName>
    <submittedName>
        <fullName evidence="2">XRE family transcriptional regulator</fullName>
    </submittedName>
</protein>
<dbReference type="Proteomes" id="UP000470497">
    <property type="component" value="Unassembled WGS sequence"/>
</dbReference>
<dbReference type="InterPro" id="IPR010982">
    <property type="entry name" value="Lambda_DNA-bd_dom_sf"/>
</dbReference>
<evidence type="ECO:0000313" key="3">
    <source>
        <dbReference type="EMBL" id="EAH0217668.1"/>
    </source>
</evidence>
<name>A0A3A7TUC9_LISMN</name>
<dbReference type="Proteomes" id="UP000525068">
    <property type="component" value="Unassembled WGS sequence"/>
</dbReference>
<evidence type="ECO:0000313" key="2">
    <source>
        <dbReference type="EMBL" id="EAG9856458.1"/>
    </source>
</evidence>
<organism evidence="7 20">
    <name type="scientific">Listeria monocytogenes</name>
    <dbReference type="NCBI Taxonomy" id="1639"/>
    <lineage>
        <taxon>Bacteria</taxon>
        <taxon>Bacillati</taxon>
        <taxon>Bacillota</taxon>
        <taxon>Bacilli</taxon>
        <taxon>Bacillales</taxon>
        <taxon>Listeriaceae</taxon>
        <taxon>Listeria</taxon>
    </lineage>
</organism>
<dbReference type="Proteomes" id="UP000460224">
    <property type="component" value="Unassembled WGS sequence"/>
</dbReference>
<evidence type="ECO:0000313" key="18">
    <source>
        <dbReference type="Proteomes" id="UP000460224"/>
    </source>
</evidence>
<dbReference type="InterPro" id="IPR001387">
    <property type="entry name" value="Cro/C1-type_HTH"/>
</dbReference>
<dbReference type="Proteomes" id="UP000427828">
    <property type="component" value="Unassembled WGS sequence"/>
</dbReference>
<dbReference type="GO" id="GO:0003677">
    <property type="term" value="F:DNA binding"/>
    <property type="evidence" value="ECO:0007669"/>
    <property type="project" value="InterPro"/>
</dbReference>
<dbReference type="EMBL" id="AAJEKY010000003">
    <property type="protein sequence ID" value="ECL0130428.1"/>
    <property type="molecule type" value="Genomic_DNA"/>
</dbReference>
<evidence type="ECO:0000313" key="4">
    <source>
        <dbReference type="EMBL" id="EAH1615873.1"/>
    </source>
</evidence>
<evidence type="ECO:0000313" key="23">
    <source>
        <dbReference type="Proteomes" id="UP000529135"/>
    </source>
</evidence>
<feature type="domain" description="HTH cro/C1-type" evidence="1">
    <location>
        <begin position="7"/>
        <end position="59"/>
    </location>
</feature>
<evidence type="ECO:0000313" key="19">
    <source>
        <dbReference type="Proteomes" id="UP000470497"/>
    </source>
</evidence>
<evidence type="ECO:0000313" key="5">
    <source>
        <dbReference type="EMBL" id="EAH3126654.1"/>
    </source>
</evidence>
<dbReference type="CDD" id="cd00093">
    <property type="entry name" value="HTH_XRE"/>
    <property type="match status" value="1"/>
</dbReference>
<accession>A0A3A7TUC9</accession>
<dbReference type="EMBL" id="AABGFX010000003">
    <property type="protein sequence ID" value="EAH3126654.1"/>
    <property type="molecule type" value="Genomic_DNA"/>
</dbReference>
<dbReference type="EMBL" id="DAAKPP010000005">
    <property type="protein sequence ID" value="HAC3056145.1"/>
    <property type="molecule type" value="Genomic_DNA"/>
</dbReference>